<accession>A0A133UJ02</accession>
<keyword evidence="3" id="KW-1185">Reference proteome</keyword>
<name>A0A133UJ02_9EURY</name>
<sequence length="83" mass="10084">MSAKNWTLEDRNRTVNESRLGIELEKAKEFVVPLIVHVRNKKTDRNWFHVFEPGEFDDPKRTTPDWLREEDLSEDQREKMREN</sequence>
<comment type="caution">
    <text evidence="2">The sequence shown here is derived from an EMBL/GenBank/DDBJ whole genome shotgun (WGS) entry which is preliminary data.</text>
</comment>
<dbReference type="Proteomes" id="UP000070284">
    <property type="component" value="Unassembled WGS sequence"/>
</dbReference>
<dbReference type="AlphaFoldDB" id="A0A133UJ02"/>
<proteinExistence type="predicted"/>
<organism evidence="2 3">
    <name type="scientific">candidate division MSBL1 archaeon SCGC-AAA259E19</name>
    <dbReference type="NCBI Taxonomy" id="1698264"/>
    <lineage>
        <taxon>Archaea</taxon>
        <taxon>Methanobacteriati</taxon>
        <taxon>Methanobacteriota</taxon>
        <taxon>candidate division MSBL1</taxon>
    </lineage>
</organism>
<evidence type="ECO:0000256" key="1">
    <source>
        <dbReference type="SAM" id="MobiDB-lite"/>
    </source>
</evidence>
<feature type="region of interest" description="Disordered" evidence="1">
    <location>
        <begin position="53"/>
        <end position="83"/>
    </location>
</feature>
<evidence type="ECO:0000313" key="2">
    <source>
        <dbReference type="EMBL" id="KXA94120.1"/>
    </source>
</evidence>
<dbReference type="EMBL" id="LHXO01000081">
    <property type="protein sequence ID" value="KXA94120.1"/>
    <property type="molecule type" value="Genomic_DNA"/>
</dbReference>
<protein>
    <submittedName>
        <fullName evidence="2">Uncharacterized protein</fullName>
    </submittedName>
</protein>
<feature type="compositionally biased region" description="Basic and acidic residues" evidence="1">
    <location>
        <begin position="57"/>
        <end position="83"/>
    </location>
</feature>
<evidence type="ECO:0000313" key="3">
    <source>
        <dbReference type="Proteomes" id="UP000070284"/>
    </source>
</evidence>
<gene>
    <name evidence="2" type="ORF">AKJ65_05350</name>
</gene>
<reference evidence="2 3" key="1">
    <citation type="journal article" date="2016" name="Sci. Rep.">
        <title>Metabolic traits of an uncultured archaeal lineage -MSBL1- from brine pools of the Red Sea.</title>
        <authorList>
            <person name="Mwirichia R."/>
            <person name="Alam I."/>
            <person name="Rashid M."/>
            <person name="Vinu M."/>
            <person name="Ba-Alawi W."/>
            <person name="Anthony Kamau A."/>
            <person name="Kamanda Ngugi D."/>
            <person name="Goker M."/>
            <person name="Klenk H.P."/>
            <person name="Bajic V."/>
            <person name="Stingl U."/>
        </authorList>
    </citation>
    <scope>NUCLEOTIDE SEQUENCE [LARGE SCALE GENOMIC DNA]</scope>
    <source>
        <strain evidence="2">SCGC-AAA259E19</strain>
    </source>
</reference>